<accession>A0A7Y0SJX8</accession>
<dbReference type="Proteomes" id="UP000518904">
    <property type="component" value="Unassembled WGS sequence"/>
</dbReference>
<evidence type="ECO:0000313" key="2">
    <source>
        <dbReference type="EMBL" id="NMU84837.1"/>
    </source>
</evidence>
<feature type="transmembrane region" description="Helical" evidence="1">
    <location>
        <begin position="132"/>
        <end position="149"/>
    </location>
</feature>
<feature type="transmembrane region" description="Helical" evidence="1">
    <location>
        <begin position="32"/>
        <end position="52"/>
    </location>
</feature>
<dbReference type="AlphaFoldDB" id="A0A7Y0SJX8"/>
<proteinExistence type="predicted"/>
<keyword evidence="1" id="KW-0472">Membrane</keyword>
<dbReference type="RefSeq" id="WP_141180027.1">
    <property type="nucleotide sequence ID" value="NZ_CP041202.1"/>
</dbReference>
<keyword evidence="1" id="KW-0812">Transmembrane</keyword>
<protein>
    <submittedName>
        <fullName evidence="2">Uncharacterized protein</fullName>
    </submittedName>
</protein>
<sequence length="157" mass="17594">MSILTALLLGFIYPLLLKQKLAAGGYGLKITFWIFGLIIGAMIYVGIPVFYFHKINMLQGSYNAGLMDGFSILSQIKVLILCGLFYFHLVYIGIWNSSKESTTWVKILARYFAIPLILAPAFGLIPGRTSLIFEFIIFGIGLYTGQRIINSVRRSKV</sequence>
<feature type="transmembrane region" description="Helical" evidence="1">
    <location>
        <begin position="107"/>
        <end position="125"/>
    </location>
</feature>
<feature type="transmembrane region" description="Helical" evidence="1">
    <location>
        <begin position="72"/>
        <end position="95"/>
    </location>
</feature>
<keyword evidence="1" id="KW-1133">Transmembrane helix</keyword>
<name>A0A7Y0SJX8_VIBPH</name>
<evidence type="ECO:0000313" key="3">
    <source>
        <dbReference type="Proteomes" id="UP000518904"/>
    </source>
</evidence>
<dbReference type="EMBL" id="JABCLB010002168">
    <property type="protein sequence ID" value="NMU84837.1"/>
    <property type="molecule type" value="Genomic_DNA"/>
</dbReference>
<organism evidence="2 3">
    <name type="scientific">Vibrio parahaemolyticus</name>
    <dbReference type="NCBI Taxonomy" id="670"/>
    <lineage>
        <taxon>Bacteria</taxon>
        <taxon>Pseudomonadati</taxon>
        <taxon>Pseudomonadota</taxon>
        <taxon>Gammaproteobacteria</taxon>
        <taxon>Vibrionales</taxon>
        <taxon>Vibrionaceae</taxon>
        <taxon>Vibrio</taxon>
    </lineage>
</organism>
<reference evidence="2 3" key="1">
    <citation type="submission" date="2020-04" db="EMBL/GenBank/DDBJ databases">
        <title>Whole-genome sequencing of Vibrio spp. from China reveals different genetic environments of blaCTX-M-14 among diverse lineages.</title>
        <authorList>
            <person name="Zheng Z."/>
            <person name="Ye L."/>
            <person name="Chen S."/>
        </authorList>
    </citation>
    <scope>NUCLEOTIDE SEQUENCE [LARGE SCALE GENOMIC DNA]</scope>
    <source>
        <strain evidence="2 3">Vb0551</strain>
    </source>
</reference>
<comment type="caution">
    <text evidence="2">The sequence shown here is derived from an EMBL/GenBank/DDBJ whole genome shotgun (WGS) entry which is preliminary data.</text>
</comment>
<evidence type="ECO:0000256" key="1">
    <source>
        <dbReference type="SAM" id="Phobius"/>
    </source>
</evidence>
<gene>
    <name evidence="2" type="ORF">HKB16_18430</name>
</gene>